<dbReference type="GO" id="GO:0005524">
    <property type="term" value="F:ATP binding"/>
    <property type="evidence" value="ECO:0007669"/>
    <property type="project" value="InterPro"/>
</dbReference>
<sequence>MANTVDSDKLSLSEKQRARVSETLEKVFDHQVQAARNAFLGLTGKTRAVILAAEMQSGKSGVSLAIASLQRLSLSDADIVRQSLLKDSIYVMTMADVSLLAQAKADLKPAANLVVSNLTHFERDIERSFSNQEPKLIIVDECHYGSSDKAIRYEKLFEYIEKINTDCKIVFISATPLSALLATQGESIISRGIKTKLVFHRTSDDYYGIRKMLANEQVHSLNGKARNFLNSSSERRDFIATLVSHEQPGWALVRVPSGAAMNAKEVLVRHGLKRHNIHIIGQSLIGVPPDELVDIEEFKLKYEEAIQFDERVVAITVAGVRAGINFGPDMKKSLIATWDSTVSNVAAVVQANIGRACGYHANKEAMHYTNRHAVLAYGEVLDYLESHCTTSATDDIAGLREHYEKICKKYDIRGLDVGATVSASPRASKTKIDNIYLADSYLFVPAQLTSSTTDFTEYTEDDELLKSIQAIRSTLLGKNGSPEIKGSRQLRGAKWVTANWVNGDTYDNPEKASARGTYHDRLLDITSALDSEKDYIFNDTVVVGGGVESANKTVSAFVFSVFNESRRTGAVEKRMSQEQLNELADWFKIPRDNTLIFLVKRGELSQSLTDERITLALKKTSSSSITEHNHFIKK</sequence>
<dbReference type="InterPro" id="IPR006935">
    <property type="entry name" value="Helicase/UvrB_N"/>
</dbReference>
<dbReference type="InterPro" id="IPR014001">
    <property type="entry name" value="Helicase_ATP-bd"/>
</dbReference>
<protein>
    <recommendedName>
        <fullName evidence="1">Helicase ATP-binding domain-containing protein</fullName>
    </recommendedName>
</protein>
<dbReference type="AlphaFoldDB" id="A0A5E7L6H4"/>
<evidence type="ECO:0000313" key="3">
    <source>
        <dbReference type="Proteomes" id="UP000375525"/>
    </source>
</evidence>
<dbReference type="Pfam" id="PF04851">
    <property type="entry name" value="ResIII"/>
    <property type="match status" value="1"/>
</dbReference>
<evidence type="ECO:0000259" key="1">
    <source>
        <dbReference type="PROSITE" id="PS51192"/>
    </source>
</evidence>
<dbReference type="SUPFAM" id="SSF52540">
    <property type="entry name" value="P-loop containing nucleoside triphosphate hydrolases"/>
    <property type="match status" value="1"/>
</dbReference>
<dbReference type="PROSITE" id="PS51192">
    <property type="entry name" value="HELICASE_ATP_BIND_1"/>
    <property type="match status" value="1"/>
</dbReference>
<reference evidence="2 3" key="1">
    <citation type="submission" date="2019-09" db="EMBL/GenBank/DDBJ databases">
        <authorList>
            <person name="Chandra G."/>
            <person name="Truman W A."/>
        </authorList>
    </citation>
    <scope>NUCLEOTIDE SEQUENCE [LARGE SCALE GENOMIC DNA]</scope>
    <source>
        <strain evidence="2">PS880</strain>
    </source>
</reference>
<dbReference type="InterPro" id="IPR027417">
    <property type="entry name" value="P-loop_NTPase"/>
</dbReference>
<feature type="domain" description="Helicase ATP-binding" evidence="1">
    <location>
        <begin position="40"/>
        <end position="194"/>
    </location>
</feature>
<proteinExistence type="predicted"/>
<dbReference type="Gene3D" id="3.40.50.300">
    <property type="entry name" value="P-loop containing nucleotide triphosphate hydrolases"/>
    <property type="match status" value="1"/>
</dbReference>
<dbReference type="EMBL" id="CABVIH010000015">
    <property type="protein sequence ID" value="VVP08716.1"/>
    <property type="molecule type" value="Genomic_DNA"/>
</dbReference>
<evidence type="ECO:0000313" key="2">
    <source>
        <dbReference type="EMBL" id="VVP08716.1"/>
    </source>
</evidence>
<name>A0A5E7L6H4_PSEFL</name>
<dbReference type="Proteomes" id="UP000375525">
    <property type="component" value="Unassembled WGS sequence"/>
</dbReference>
<accession>A0A5E7L6H4</accession>
<dbReference type="GO" id="GO:0016787">
    <property type="term" value="F:hydrolase activity"/>
    <property type="evidence" value="ECO:0007669"/>
    <property type="project" value="InterPro"/>
</dbReference>
<gene>
    <name evidence="2" type="ORF">PS880_03203</name>
</gene>
<dbReference type="GO" id="GO:0003677">
    <property type="term" value="F:DNA binding"/>
    <property type="evidence" value="ECO:0007669"/>
    <property type="project" value="InterPro"/>
</dbReference>
<organism evidence="2 3">
    <name type="scientific">Pseudomonas fluorescens</name>
    <dbReference type="NCBI Taxonomy" id="294"/>
    <lineage>
        <taxon>Bacteria</taxon>
        <taxon>Pseudomonadati</taxon>
        <taxon>Pseudomonadota</taxon>
        <taxon>Gammaproteobacteria</taxon>
        <taxon>Pseudomonadales</taxon>
        <taxon>Pseudomonadaceae</taxon>
        <taxon>Pseudomonas</taxon>
    </lineage>
</organism>
<dbReference type="SMART" id="SM00487">
    <property type="entry name" value="DEXDc"/>
    <property type="match status" value="1"/>
</dbReference>